<dbReference type="Gene3D" id="3.30.565.10">
    <property type="entry name" value="Histidine kinase-like ATPase, C-terminal domain"/>
    <property type="match status" value="1"/>
</dbReference>
<reference evidence="3" key="1">
    <citation type="submission" date="2024-03" db="EMBL/GenBank/DDBJ databases">
        <title>Human intestinal bacterial collection.</title>
        <authorList>
            <person name="Pauvert C."/>
            <person name="Hitch T.C.A."/>
            <person name="Clavel T."/>
        </authorList>
    </citation>
    <scope>NUCLEOTIDE SEQUENCE [LARGE SCALE GENOMIC DNA]</scope>
    <source>
        <strain evidence="3">CLA-AA-H89B</strain>
    </source>
</reference>
<dbReference type="InterPro" id="IPR036890">
    <property type="entry name" value="HATPase_C_sf"/>
</dbReference>
<dbReference type="SUPFAM" id="SSF55874">
    <property type="entry name" value="ATPase domain of HSP90 chaperone/DNA topoisomerase II/histidine kinase"/>
    <property type="match status" value="1"/>
</dbReference>
<feature type="transmembrane region" description="Helical" evidence="1">
    <location>
        <begin position="155"/>
        <end position="174"/>
    </location>
</feature>
<feature type="transmembrane region" description="Helical" evidence="1">
    <location>
        <begin position="92"/>
        <end position="111"/>
    </location>
</feature>
<keyword evidence="1" id="KW-1133">Transmembrane helix</keyword>
<evidence type="ECO:0000259" key="2">
    <source>
        <dbReference type="Pfam" id="PF14501"/>
    </source>
</evidence>
<keyword evidence="1" id="KW-0472">Membrane</keyword>
<feature type="domain" description="Sensor histidine kinase NatK-like C-terminal" evidence="2">
    <location>
        <begin position="319"/>
        <end position="417"/>
    </location>
</feature>
<comment type="caution">
    <text evidence="3">The sequence shown here is derived from an EMBL/GenBank/DDBJ whole genome shotgun (WGS) entry which is preliminary data.</text>
</comment>
<sequence>MIWGYGSDKFLVNGLGSIFISLLMLEQMHTLLAVPSQKDRENRYIAMGVAVIGITVFMQFLWINEYSVWWNIPAQWVMLSIYGIIGEKAKGYVAVSKATVVITFFSIAVILTNGIVSTILIKIYMVNLSVIYFFVALLSMWGIKKISGLSNTAEKVLLVVVVIISVGIVYLLLFTTASRMYSVVGIVLIDSILIYLFLRTKEEQQREQYYMQQERKRQQQELYMRGIHEIDEQIKKTRHDLKKHLQSLNGYLYSEIPDIEGMRRYLAEYTQRTLILGDMVYTDSIVVNTILNAKLMFCREKGIQTEVYVCRKLKQISEVDMCSILGNALDNAIEAQLKLPVNDRIIGISIQSDEDVLDIVIKNAIAESVLQHQGLEYTSKKSSRHGYGIKIIKETVQQLDGTLDFYEKDSFFYCEIIL</sequence>
<evidence type="ECO:0000313" key="4">
    <source>
        <dbReference type="Proteomes" id="UP001546774"/>
    </source>
</evidence>
<feature type="transmembrane region" description="Helical" evidence="1">
    <location>
        <begin position="44"/>
        <end position="62"/>
    </location>
</feature>
<dbReference type="InterPro" id="IPR032834">
    <property type="entry name" value="NatK-like_C"/>
</dbReference>
<feature type="transmembrane region" description="Helical" evidence="1">
    <location>
        <begin position="68"/>
        <end position="85"/>
    </location>
</feature>
<dbReference type="CDD" id="cd16935">
    <property type="entry name" value="HATPase_AgrC-ComD-like"/>
    <property type="match status" value="1"/>
</dbReference>
<keyword evidence="4" id="KW-1185">Reference proteome</keyword>
<proteinExistence type="predicted"/>
<organism evidence="3 4">
    <name type="scientific">Lachnospira intestinalis</name>
    <dbReference type="NCBI Taxonomy" id="3133158"/>
    <lineage>
        <taxon>Bacteria</taxon>
        <taxon>Bacillati</taxon>
        <taxon>Bacillota</taxon>
        <taxon>Clostridia</taxon>
        <taxon>Lachnospirales</taxon>
        <taxon>Lachnospiraceae</taxon>
        <taxon>Lachnospira</taxon>
    </lineage>
</organism>
<dbReference type="PANTHER" id="PTHR40448:SF1">
    <property type="entry name" value="TWO-COMPONENT SENSOR HISTIDINE KINASE"/>
    <property type="match status" value="1"/>
</dbReference>
<gene>
    <name evidence="3" type="ORF">WMO37_12835</name>
</gene>
<name>A0ABV1H863_9FIRM</name>
<accession>A0ABV1H863</accession>
<evidence type="ECO:0000313" key="3">
    <source>
        <dbReference type="EMBL" id="MEQ2555876.1"/>
    </source>
</evidence>
<keyword evidence="1" id="KW-0812">Transmembrane</keyword>
<dbReference type="PANTHER" id="PTHR40448">
    <property type="entry name" value="TWO-COMPONENT SENSOR HISTIDINE KINASE"/>
    <property type="match status" value="1"/>
</dbReference>
<dbReference type="Pfam" id="PF14501">
    <property type="entry name" value="HATPase_c_5"/>
    <property type="match status" value="1"/>
</dbReference>
<feature type="transmembrane region" description="Helical" evidence="1">
    <location>
        <begin position="123"/>
        <end position="143"/>
    </location>
</feature>
<protein>
    <submittedName>
        <fullName evidence="3">GHKL domain-containing protein</fullName>
    </submittedName>
</protein>
<dbReference type="Proteomes" id="UP001546774">
    <property type="component" value="Unassembled WGS sequence"/>
</dbReference>
<feature type="transmembrane region" description="Helical" evidence="1">
    <location>
        <begin position="180"/>
        <end position="198"/>
    </location>
</feature>
<dbReference type="EMBL" id="JBBMFS010000013">
    <property type="protein sequence ID" value="MEQ2555876.1"/>
    <property type="molecule type" value="Genomic_DNA"/>
</dbReference>
<feature type="transmembrane region" description="Helical" evidence="1">
    <location>
        <begin position="12"/>
        <end position="32"/>
    </location>
</feature>
<evidence type="ECO:0000256" key="1">
    <source>
        <dbReference type="SAM" id="Phobius"/>
    </source>
</evidence>